<evidence type="ECO:0000256" key="1">
    <source>
        <dbReference type="SAM" id="SignalP"/>
    </source>
</evidence>
<dbReference type="STRING" id="1121439.dsat_1340"/>
<dbReference type="EMBL" id="ATHI01000031">
    <property type="protein sequence ID" value="EPR30618.1"/>
    <property type="molecule type" value="Genomic_DNA"/>
</dbReference>
<protein>
    <recommendedName>
        <fullName evidence="4">Porin</fullName>
    </recommendedName>
</protein>
<dbReference type="InterPro" id="IPR059232">
    <property type="entry name" value="Porin_put"/>
</dbReference>
<feature type="chain" id="PRO_5004544795" description="Porin" evidence="1">
    <location>
        <begin position="24"/>
        <end position="465"/>
    </location>
</feature>
<gene>
    <name evidence="2" type="ORF">dsat_1340</name>
</gene>
<keyword evidence="1" id="KW-0732">Signal</keyword>
<feature type="signal peptide" evidence="1">
    <location>
        <begin position="1"/>
        <end position="23"/>
    </location>
</feature>
<evidence type="ECO:0000313" key="2">
    <source>
        <dbReference type="EMBL" id="EPR30618.1"/>
    </source>
</evidence>
<dbReference type="PATRIC" id="fig|1121439.3.peg.2722"/>
<sequence length="465" mass="51286">MKKLLVLFALAAFVLGAAGMAHALDVKATGEFKANYTYWGNKDWTKSYSGQDQQKHNGLQHRARVYFNFRANENVNMNVAFEIGSTFWGDKTSGGSIAADRTIVKVKRAYLEFKWPTYQSLITTVGTMGAVFPNSGYFGSAIMDDDATGITVANKWNDMVSTVLGFWRLHETEGSSWNRIEEGNGQFDATLLAVPLTFDGFKLKPFVSVAFVGKNGLDGDFKTSAYPTDFSGLVSYSGTGALKNQATPWWVGSGFEVNVLDPFVIYADFNYGSIDQKAKNQDRSGWLADLAVQYNGLSWFVPSLSAWYGSGVDSRDSNGDERMPVIAGSWTQSKMLSSGGRLLNDDAAMIAYVGSWGIGAKLEKIAFIEDLSHDLVFSFYKGTNHKDAAANGLTYGSDLTTKDTVFAIDFNNTYKIMEELSFIADLGIAWPNFHKNTWRNAPGVGNAVDNQTQMWRTSVGFVYKF</sequence>
<dbReference type="AlphaFoldDB" id="S7UEF4"/>
<dbReference type="NCBIfam" id="NF033939">
    <property type="entry name" value="DESULF_POR1"/>
    <property type="match status" value="1"/>
</dbReference>
<dbReference type="eggNOG" id="ENOG502ZCBE">
    <property type="taxonomic scope" value="Bacteria"/>
</dbReference>
<dbReference type="RefSeq" id="WP_020888037.1">
    <property type="nucleotide sequence ID" value="NZ_ATHI01000031.1"/>
</dbReference>
<dbReference type="Proteomes" id="UP000014975">
    <property type="component" value="Unassembled WGS sequence"/>
</dbReference>
<organism evidence="2 3">
    <name type="scientific">Alkalidesulfovibrio alkalitolerans DSM 16529</name>
    <dbReference type="NCBI Taxonomy" id="1121439"/>
    <lineage>
        <taxon>Bacteria</taxon>
        <taxon>Pseudomonadati</taxon>
        <taxon>Thermodesulfobacteriota</taxon>
        <taxon>Desulfovibrionia</taxon>
        <taxon>Desulfovibrionales</taxon>
        <taxon>Desulfovibrionaceae</taxon>
        <taxon>Alkalidesulfovibrio</taxon>
    </lineage>
</organism>
<name>S7UEF4_9BACT</name>
<reference evidence="2 3" key="1">
    <citation type="journal article" date="2013" name="Genome Announc.">
        <title>Draft genome sequences for three mercury-methylating, sulfate-reducing bacteria.</title>
        <authorList>
            <person name="Brown S.D."/>
            <person name="Hurt R.A.Jr."/>
            <person name="Gilmour C.C."/>
            <person name="Elias D.A."/>
        </authorList>
    </citation>
    <scope>NUCLEOTIDE SEQUENCE [LARGE SCALE GENOMIC DNA]</scope>
    <source>
        <strain evidence="2 3">DSM 16529</strain>
    </source>
</reference>
<accession>S7UEF4</accession>
<proteinExistence type="predicted"/>
<comment type="caution">
    <text evidence="2">The sequence shown here is derived from an EMBL/GenBank/DDBJ whole genome shotgun (WGS) entry which is preliminary data.</text>
</comment>
<evidence type="ECO:0008006" key="4">
    <source>
        <dbReference type="Google" id="ProtNLM"/>
    </source>
</evidence>
<dbReference type="OrthoDB" id="5464498at2"/>
<evidence type="ECO:0000313" key="3">
    <source>
        <dbReference type="Proteomes" id="UP000014975"/>
    </source>
</evidence>
<keyword evidence="3" id="KW-1185">Reference proteome</keyword>